<keyword evidence="3" id="KW-0378">Hydrolase</keyword>
<dbReference type="STRING" id="1604004.HLASA_1114"/>
<dbReference type="GO" id="GO:0016811">
    <property type="term" value="F:hydrolase activity, acting on carbon-nitrogen (but not peptide) bonds, in linear amides"/>
    <property type="evidence" value="ECO:0007669"/>
    <property type="project" value="InterPro"/>
</dbReference>
<dbReference type="Proteomes" id="UP000069906">
    <property type="component" value="Chromosome"/>
</dbReference>
<organism evidence="6 9">
    <name type="scientific">Halanaeroarchaeum sulfurireducens</name>
    <dbReference type="NCBI Taxonomy" id="1604004"/>
    <lineage>
        <taxon>Archaea</taxon>
        <taxon>Methanobacteriati</taxon>
        <taxon>Methanobacteriota</taxon>
        <taxon>Stenosarchaea group</taxon>
        <taxon>Halobacteria</taxon>
        <taxon>Halobacteriales</taxon>
        <taxon>Halobacteriaceae</taxon>
        <taxon>Halanaeroarchaeum</taxon>
    </lineage>
</organism>
<dbReference type="OrthoDB" id="254740at2157"/>
<protein>
    <submittedName>
        <fullName evidence="6">Succinylglutamate desuccinylase/aspartoacylase</fullName>
    </submittedName>
</protein>
<dbReference type="PANTHER" id="PTHR37326">
    <property type="entry name" value="BLL3975 PROTEIN"/>
    <property type="match status" value="1"/>
</dbReference>
<evidence type="ECO:0000313" key="6">
    <source>
        <dbReference type="EMBL" id="AKH97613.1"/>
    </source>
</evidence>
<evidence type="ECO:0000313" key="8">
    <source>
        <dbReference type="Proteomes" id="UP000060390"/>
    </source>
</evidence>
<gene>
    <name evidence="7" type="ORF">HLASA_1114</name>
    <name evidence="6" type="ORF">HLASF_1125</name>
</gene>
<keyword evidence="4" id="KW-0862">Zinc</keyword>
<dbReference type="Gene3D" id="3.40.630.10">
    <property type="entry name" value="Zn peptidases"/>
    <property type="match status" value="1"/>
</dbReference>
<dbReference type="GO" id="GO:0016788">
    <property type="term" value="F:hydrolase activity, acting on ester bonds"/>
    <property type="evidence" value="ECO:0007669"/>
    <property type="project" value="InterPro"/>
</dbReference>
<name>A0A0F7PE48_9EURY</name>
<proteinExistence type="predicted"/>
<sequence length="358" mass="40048">MKIEDESDSFEYEGGVVRPGQTAKFEHQVGEWYLGDPVDMPVTIVNGSKPGPTVFLSAAIHGDELNGVEVVRRVVDEWDHEEIHGCLVGLPVLNVPGFTTQQRYLPVTDRDLNRAFPGDPDSTSAHRIAYHIYENFIQPCDFGLDFHTSTRGRTNMFHIRADMDTEETARLARAFGANVILDGEGQEGTLRREATENGIPTITIEMGEARRFEQSCIDEAFRGVRSIFAEYGIYPDEVVRWPGWRTIVEGWGERTWLRSNSGGIVDMRKERGELVHEGEIICRITSPFKRGTDTIRAPFTGLLVGILKNPVVFPGNPLVHLAEVENVTAEVIEKYGIEPLCDEPVRRDEGEPPPSGES</sequence>
<dbReference type="Pfam" id="PF24827">
    <property type="entry name" value="AstE_AspA_cat"/>
    <property type="match status" value="1"/>
</dbReference>
<dbReference type="GeneID" id="26010468"/>
<evidence type="ECO:0000313" key="9">
    <source>
        <dbReference type="Proteomes" id="UP000069906"/>
    </source>
</evidence>
<dbReference type="InterPro" id="IPR043795">
    <property type="entry name" value="N-alpha-Ac-DABA-like"/>
</dbReference>
<dbReference type="Proteomes" id="UP000060390">
    <property type="component" value="Chromosome"/>
</dbReference>
<evidence type="ECO:0000256" key="2">
    <source>
        <dbReference type="ARBA" id="ARBA00022723"/>
    </source>
</evidence>
<dbReference type="KEGG" id="hsf:HLASA_1114"/>
<dbReference type="InterPro" id="IPR053138">
    <property type="entry name" value="N-alpha-Ac-DABA_deacetylase"/>
</dbReference>
<dbReference type="CDD" id="cd06251">
    <property type="entry name" value="M14_ASTE_ASPA-like"/>
    <property type="match status" value="1"/>
</dbReference>
<accession>A0A0F7PE48</accession>
<dbReference type="AlphaFoldDB" id="A0A0F7PE48"/>
<dbReference type="SUPFAM" id="SSF53187">
    <property type="entry name" value="Zn-dependent exopeptidases"/>
    <property type="match status" value="1"/>
</dbReference>
<evidence type="ECO:0000256" key="1">
    <source>
        <dbReference type="ARBA" id="ARBA00001947"/>
    </source>
</evidence>
<dbReference type="GO" id="GO:0046872">
    <property type="term" value="F:metal ion binding"/>
    <property type="evidence" value="ECO:0007669"/>
    <property type="project" value="UniProtKB-KW"/>
</dbReference>
<dbReference type="PATRIC" id="fig|1604004.4.peg.1187"/>
<evidence type="ECO:0000259" key="5">
    <source>
        <dbReference type="Pfam" id="PF24827"/>
    </source>
</evidence>
<evidence type="ECO:0000313" key="7">
    <source>
        <dbReference type="EMBL" id="ALG82009.1"/>
    </source>
</evidence>
<evidence type="ECO:0000256" key="3">
    <source>
        <dbReference type="ARBA" id="ARBA00022801"/>
    </source>
</evidence>
<comment type="cofactor">
    <cofactor evidence="1">
        <name>Zn(2+)</name>
        <dbReference type="ChEBI" id="CHEBI:29105"/>
    </cofactor>
</comment>
<reference evidence="8" key="2">
    <citation type="submission" date="2015-05" db="EMBL/GenBank/DDBJ databases">
        <title>Complete genome sequence of Halanaeroarchaeum sulfurireducens type strain M27-SA2, a sulfate-reducer haloarchaeon from marine anoxic lake Medee.</title>
        <authorList>
            <person name="Messina E."/>
            <person name="Kublanov I.V."/>
            <person name="Toshchakov S."/>
            <person name="Arcadi E."/>
            <person name="La Spada G."/>
            <person name="La Cono V."/>
            <person name="Yakimov M.M."/>
        </authorList>
    </citation>
    <scope>NUCLEOTIDE SEQUENCE [LARGE SCALE GENOMIC DNA]</scope>
    <source>
        <strain evidence="8">M27-SA2</strain>
    </source>
</reference>
<evidence type="ECO:0000256" key="4">
    <source>
        <dbReference type="ARBA" id="ARBA00022833"/>
    </source>
</evidence>
<dbReference type="PIRSF" id="PIRSF039012">
    <property type="entry name" value="ASP"/>
    <property type="match status" value="1"/>
</dbReference>
<dbReference type="HOGENOM" id="CLU_035605_0_2_2"/>
<dbReference type="InterPro" id="IPR055438">
    <property type="entry name" value="AstE_AspA_cat"/>
</dbReference>
<dbReference type="EMBL" id="CP008874">
    <property type="protein sequence ID" value="AKH97613.1"/>
    <property type="molecule type" value="Genomic_DNA"/>
</dbReference>
<keyword evidence="2" id="KW-0479">Metal-binding</keyword>
<dbReference type="KEGG" id="hsu:HLASF_1125"/>
<keyword evidence="9" id="KW-1185">Reference proteome</keyword>
<dbReference type="PANTHER" id="PTHR37326:SF1">
    <property type="entry name" value="BLL3975 PROTEIN"/>
    <property type="match status" value="1"/>
</dbReference>
<dbReference type="EMBL" id="CP011564">
    <property type="protein sequence ID" value="ALG82009.1"/>
    <property type="molecule type" value="Genomic_DNA"/>
</dbReference>
<reference evidence="7 8" key="3">
    <citation type="journal article" date="2016" name="Stand. Genomic Sci.">
        <title>Complete genome sequence of 'Halanaeroarchaeum sulfurireducens' M27-SA2, a sulfur-reducing and acetate-oxidizing haloarchaeon from the deep-sea hypersaline anoxic lake Medee.</title>
        <authorList>
            <person name="Messina E."/>
            <person name="Sorokin D.Y."/>
            <person name="Kublanov I.V."/>
            <person name="Toshchakov S."/>
            <person name="Lopatina A."/>
            <person name="Arcadi E."/>
            <person name="Smedile F."/>
            <person name="La Spada G."/>
            <person name="La Cono V."/>
            <person name="Yakimov M.M."/>
        </authorList>
    </citation>
    <scope>NUCLEOTIDE SEQUENCE [LARGE SCALE GENOMIC DNA]</scope>
    <source>
        <strain evidence="7 8">M27-SA2</strain>
    </source>
</reference>
<reference evidence="6 9" key="1">
    <citation type="journal article" date="2015" name="ISME J.">
        <title>Elemental sulfur and acetate can support life of a novel strictly anaerobic haloarchaeon.</title>
        <authorList>
            <person name="Sorokin D.Y."/>
            <person name="Kublanov I.V."/>
            <person name="Gavrilov S.N."/>
            <person name="Rojo D."/>
            <person name="Roman P."/>
            <person name="Golyshin P.N."/>
            <person name="Slepak V.Z."/>
            <person name="Smedile F."/>
            <person name="Ferrer M."/>
            <person name="Messina E."/>
            <person name="La Cono V."/>
            <person name="Yakimov M.M."/>
        </authorList>
    </citation>
    <scope>NUCLEOTIDE SEQUENCE [LARGE SCALE GENOMIC DNA]</scope>
    <source>
        <strain evidence="6 9">HSR2</strain>
    </source>
</reference>
<dbReference type="RefSeq" id="WP_050048351.1">
    <property type="nucleotide sequence ID" value="NZ_CP008874.1"/>
</dbReference>
<feature type="domain" description="Succinylglutamate desuccinylase/Aspartoacylase catalytic" evidence="5">
    <location>
        <begin position="50"/>
        <end position="229"/>
    </location>
</feature>